<feature type="domain" description="Mycothiol-dependent maleylpyruvate isomerase metal-binding" evidence="1">
    <location>
        <begin position="11"/>
        <end position="94"/>
    </location>
</feature>
<reference evidence="2 3" key="1">
    <citation type="submission" date="2019-06" db="EMBL/GenBank/DDBJ databases">
        <title>Sequencing the genomes of 1000 actinobacteria strains.</title>
        <authorList>
            <person name="Klenk H.-P."/>
        </authorList>
    </citation>
    <scope>NUCLEOTIDE SEQUENCE [LARGE SCALE GENOMIC DNA]</scope>
    <source>
        <strain evidence="2 3">DSM 24683</strain>
    </source>
</reference>
<dbReference type="Gene3D" id="1.20.120.450">
    <property type="entry name" value="dinb family like domain"/>
    <property type="match status" value="1"/>
</dbReference>
<dbReference type="NCBIfam" id="TIGR03083">
    <property type="entry name" value="maleylpyruvate isomerase family mycothiol-dependent enzyme"/>
    <property type="match status" value="1"/>
</dbReference>
<dbReference type="Proteomes" id="UP000318380">
    <property type="component" value="Unassembled WGS sequence"/>
</dbReference>
<dbReference type="InterPro" id="IPR024344">
    <property type="entry name" value="MDMPI_metal-binding"/>
</dbReference>
<dbReference type="GO" id="GO:0046872">
    <property type="term" value="F:metal ion binding"/>
    <property type="evidence" value="ECO:0007669"/>
    <property type="project" value="InterPro"/>
</dbReference>
<gene>
    <name evidence="2" type="ORF">FB561_6543</name>
</gene>
<comment type="caution">
    <text evidence="2">The sequence shown here is derived from an EMBL/GenBank/DDBJ whole genome shotgun (WGS) entry which is preliminary data.</text>
</comment>
<evidence type="ECO:0000313" key="2">
    <source>
        <dbReference type="EMBL" id="TWD75106.1"/>
    </source>
</evidence>
<dbReference type="AlphaFoldDB" id="A0A561B812"/>
<sequence length="214" mass="22872">MTDIRAAIAGERTDLAGLLATLPADDWDRPTLCAGWRVREVVAHLTMPYRYSGAAVLRGVLRARGNFNRFADRAARKDAATLSAGDLVTSLRDNVNHPWKPPGSGPEAALSHDVVHGLDITVGLGLDRVVPLDRLRLVLDGTDRRSVKYFGVDLAGIQLRATDLDWTYGTGEPVTGRAQDLLLAVCGRTLPAGRLTGTEAARFTGGVGQRPGAP</sequence>
<keyword evidence="3" id="KW-1185">Reference proteome</keyword>
<proteinExistence type="predicted"/>
<evidence type="ECO:0000313" key="3">
    <source>
        <dbReference type="Proteomes" id="UP000318380"/>
    </source>
</evidence>
<dbReference type="OrthoDB" id="5178565at2"/>
<dbReference type="InterPro" id="IPR017517">
    <property type="entry name" value="Maleyloyr_isom"/>
</dbReference>
<accession>A0A561B812</accession>
<dbReference type="SUPFAM" id="SSF109854">
    <property type="entry name" value="DinB/YfiT-like putative metalloenzymes"/>
    <property type="match status" value="1"/>
</dbReference>
<dbReference type="Pfam" id="PF11716">
    <property type="entry name" value="MDMPI_N"/>
    <property type="match status" value="1"/>
</dbReference>
<dbReference type="EMBL" id="VIVK01000002">
    <property type="protein sequence ID" value="TWD75106.1"/>
    <property type="molecule type" value="Genomic_DNA"/>
</dbReference>
<name>A0A561B812_9ACTN</name>
<evidence type="ECO:0000259" key="1">
    <source>
        <dbReference type="Pfam" id="PF11716"/>
    </source>
</evidence>
<organism evidence="2 3">
    <name type="scientific">Kribbella amoyensis</name>
    <dbReference type="NCBI Taxonomy" id="996641"/>
    <lineage>
        <taxon>Bacteria</taxon>
        <taxon>Bacillati</taxon>
        <taxon>Actinomycetota</taxon>
        <taxon>Actinomycetes</taxon>
        <taxon>Propionibacteriales</taxon>
        <taxon>Kribbellaceae</taxon>
        <taxon>Kribbella</taxon>
    </lineage>
</organism>
<dbReference type="InterPro" id="IPR034660">
    <property type="entry name" value="DinB/YfiT-like"/>
</dbReference>
<protein>
    <submittedName>
        <fullName evidence="2">Uncharacterized protein (TIGR03083 family)</fullName>
    </submittedName>
</protein>
<dbReference type="RefSeq" id="WP_145813849.1">
    <property type="nucleotide sequence ID" value="NZ_VIVK01000002.1"/>
</dbReference>